<comment type="caution">
    <text evidence="7">The sequence shown here is derived from an EMBL/GenBank/DDBJ whole genome shotgun (WGS) entry which is preliminary data.</text>
</comment>
<feature type="transmembrane region" description="Helical" evidence="6">
    <location>
        <begin position="207"/>
        <end position="226"/>
    </location>
</feature>
<evidence type="ECO:0000313" key="8">
    <source>
        <dbReference type="Proteomes" id="UP000824264"/>
    </source>
</evidence>
<proteinExistence type="predicted"/>
<dbReference type="GO" id="GO:0005886">
    <property type="term" value="C:plasma membrane"/>
    <property type="evidence" value="ECO:0007669"/>
    <property type="project" value="UniProtKB-SubCell"/>
</dbReference>
<keyword evidence="5 6" id="KW-0472">Membrane</keyword>
<dbReference type="EMBL" id="DXGI01000242">
    <property type="protein sequence ID" value="HIW78766.1"/>
    <property type="molecule type" value="Genomic_DNA"/>
</dbReference>
<feature type="transmembrane region" description="Helical" evidence="6">
    <location>
        <begin position="7"/>
        <end position="27"/>
    </location>
</feature>
<evidence type="ECO:0000256" key="1">
    <source>
        <dbReference type="ARBA" id="ARBA00004651"/>
    </source>
</evidence>
<dbReference type="CDD" id="cd06581">
    <property type="entry name" value="TM_PBP1_LivM_like"/>
    <property type="match status" value="1"/>
</dbReference>
<feature type="transmembrane region" description="Helical" evidence="6">
    <location>
        <begin position="109"/>
        <end position="130"/>
    </location>
</feature>
<reference evidence="7" key="1">
    <citation type="journal article" date="2021" name="PeerJ">
        <title>Extensive microbial diversity within the chicken gut microbiome revealed by metagenomics and culture.</title>
        <authorList>
            <person name="Gilroy R."/>
            <person name="Ravi A."/>
            <person name="Getino M."/>
            <person name="Pursley I."/>
            <person name="Horton D.L."/>
            <person name="Alikhan N.F."/>
            <person name="Baker D."/>
            <person name="Gharbi K."/>
            <person name="Hall N."/>
            <person name="Watson M."/>
            <person name="Adriaenssens E.M."/>
            <person name="Foster-Nyarko E."/>
            <person name="Jarju S."/>
            <person name="Secka A."/>
            <person name="Antonio M."/>
            <person name="Oren A."/>
            <person name="Chaudhuri R.R."/>
            <person name="La Ragione R."/>
            <person name="Hildebrand F."/>
            <person name="Pallen M.J."/>
        </authorList>
    </citation>
    <scope>NUCLEOTIDE SEQUENCE</scope>
    <source>
        <strain evidence="7">ChiSxjej5B17-1746</strain>
    </source>
</reference>
<evidence type="ECO:0000256" key="4">
    <source>
        <dbReference type="ARBA" id="ARBA00022989"/>
    </source>
</evidence>
<organism evidence="7 8">
    <name type="scientific">Candidatus Bilophila faecipullorum</name>
    <dbReference type="NCBI Taxonomy" id="2838482"/>
    <lineage>
        <taxon>Bacteria</taxon>
        <taxon>Pseudomonadati</taxon>
        <taxon>Thermodesulfobacteriota</taxon>
        <taxon>Desulfovibrionia</taxon>
        <taxon>Desulfovibrionales</taxon>
        <taxon>Desulfovibrionaceae</taxon>
        <taxon>Bilophila</taxon>
    </lineage>
</organism>
<feature type="transmembrane region" description="Helical" evidence="6">
    <location>
        <begin position="238"/>
        <end position="269"/>
    </location>
</feature>
<evidence type="ECO:0000256" key="5">
    <source>
        <dbReference type="ARBA" id="ARBA00023136"/>
    </source>
</evidence>
<dbReference type="AlphaFoldDB" id="A0A9D1U9R6"/>
<evidence type="ECO:0000256" key="3">
    <source>
        <dbReference type="ARBA" id="ARBA00022692"/>
    </source>
</evidence>
<accession>A0A9D1U9R6</accession>
<evidence type="ECO:0000313" key="7">
    <source>
        <dbReference type="EMBL" id="HIW78766.1"/>
    </source>
</evidence>
<dbReference type="Pfam" id="PF02653">
    <property type="entry name" value="BPD_transp_2"/>
    <property type="match status" value="1"/>
</dbReference>
<keyword evidence="2" id="KW-1003">Cell membrane</keyword>
<comment type="subcellular location">
    <subcellularLocation>
        <location evidence="1">Cell membrane</location>
        <topology evidence="1">Multi-pass membrane protein</topology>
    </subcellularLocation>
</comment>
<sequence>MSALKRYYPVLMVLLMALLPLGLNTYWIEVAVNVGLYALLALSLNVILGQAGIFHMGHAAFYAVGAYVTAILNTQYQIPILLLVPVAGAAAALFALVVARPIIHLRGDYLLIVTIGIVEIVRIALINDVFGLTGGANGIFGIGRPEIFGIKIRKAIQFYYLVWAMVGGTVLLFYWLSVSRFGRALNCIKEDDTAAEGCGMDVAHLKLMAFVIGAFWAGMAGNLFAAKMTIISPSSFNFWESVVVFVVVILSGGSQIGVLLGTFLIVALPEIFRDFASARMLVFGLAMMIMMVVRPQGLLPPAARAYDVRRLLRRSRDFSSPVAPRTTPKGGAA</sequence>
<reference evidence="7" key="2">
    <citation type="submission" date="2021-04" db="EMBL/GenBank/DDBJ databases">
        <authorList>
            <person name="Gilroy R."/>
        </authorList>
    </citation>
    <scope>NUCLEOTIDE SEQUENCE</scope>
    <source>
        <strain evidence="7">ChiSxjej5B17-1746</strain>
    </source>
</reference>
<feature type="transmembrane region" description="Helical" evidence="6">
    <location>
        <begin position="158"/>
        <end position="176"/>
    </location>
</feature>
<protein>
    <submittedName>
        <fullName evidence="7">Branched-chain amino acid ABC transporter permease</fullName>
    </submittedName>
</protein>
<dbReference type="PANTHER" id="PTHR30482">
    <property type="entry name" value="HIGH-AFFINITY BRANCHED-CHAIN AMINO ACID TRANSPORT SYSTEM PERMEASE"/>
    <property type="match status" value="1"/>
</dbReference>
<dbReference type="InterPro" id="IPR001851">
    <property type="entry name" value="ABC_transp_permease"/>
</dbReference>
<dbReference type="InterPro" id="IPR043428">
    <property type="entry name" value="LivM-like"/>
</dbReference>
<gene>
    <name evidence="7" type="ORF">H9874_06445</name>
</gene>
<dbReference type="PANTHER" id="PTHR30482:SF10">
    <property type="entry name" value="HIGH-AFFINITY BRANCHED-CHAIN AMINO ACID TRANSPORT PROTEIN BRAE"/>
    <property type="match status" value="1"/>
</dbReference>
<feature type="transmembrane region" description="Helical" evidence="6">
    <location>
        <begin position="80"/>
        <end position="103"/>
    </location>
</feature>
<dbReference type="GO" id="GO:0015658">
    <property type="term" value="F:branched-chain amino acid transmembrane transporter activity"/>
    <property type="evidence" value="ECO:0007669"/>
    <property type="project" value="InterPro"/>
</dbReference>
<keyword evidence="4 6" id="KW-1133">Transmembrane helix</keyword>
<name>A0A9D1U9R6_9BACT</name>
<evidence type="ECO:0000256" key="2">
    <source>
        <dbReference type="ARBA" id="ARBA00022475"/>
    </source>
</evidence>
<evidence type="ECO:0000256" key="6">
    <source>
        <dbReference type="SAM" id="Phobius"/>
    </source>
</evidence>
<keyword evidence="3 6" id="KW-0812">Transmembrane</keyword>
<feature type="transmembrane region" description="Helical" evidence="6">
    <location>
        <begin position="275"/>
        <end position="293"/>
    </location>
</feature>
<dbReference type="Proteomes" id="UP000824264">
    <property type="component" value="Unassembled WGS sequence"/>
</dbReference>